<dbReference type="AlphaFoldDB" id="A0A3S5BVG8"/>
<evidence type="ECO:0000313" key="3">
    <source>
        <dbReference type="Proteomes" id="UP000784294"/>
    </source>
</evidence>
<comment type="caution">
    <text evidence="2">The sequence shown here is derived from an EMBL/GenBank/DDBJ whole genome shotgun (WGS) entry which is preliminary data.</text>
</comment>
<feature type="region of interest" description="Disordered" evidence="1">
    <location>
        <begin position="1"/>
        <end position="39"/>
    </location>
</feature>
<accession>A0A3S5BVG8</accession>
<evidence type="ECO:0000313" key="2">
    <source>
        <dbReference type="EMBL" id="VEL41992.1"/>
    </source>
</evidence>
<protein>
    <submittedName>
        <fullName evidence="2">Uncharacterized protein</fullName>
    </submittedName>
</protein>
<gene>
    <name evidence="2" type="ORF">PXEA_LOCUS35432</name>
</gene>
<proteinExistence type="predicted"/>
<reference evidence="2" key="1">
    <citation type="submission" date="2018-11" db="EMBL/GenBank/DDBJ databases">
        <authorList>
            <consortium name="Pathogen Informatics"/>
        </authorList>
    </citation>
    <scope>NUCLEOTIDE SEQUENCE</scope>
</reference>
<name>A0A3S5BVG8_9PLAT</name>
<dbReference type="Proteomes" id="UP000784294">
    <property type="component" value="Unassembled WGS sequence"/>
</dbReference>
<keyword evidence="3" id="KW-1185">Reference proteome</keyword>
<evidence type="ECO:0000256" key="1">
    <source>
        <dbReference type="SAM" id="MobiDB-lite"/>
    </source>
</evidence>
<dbReference type="EMBL" id="CAAALY010271990">
    <property type="protein sequence ID" value="VEL41992.1"/>
    <property type="molecule type" value="Genomic_DNA"/>
</dbReference>
<sequence length="190" mass="20428">MGGGGPSDGMVRGCRARGCPSRDRWPTASAPTPSAGRERQQRWVLEMRQSSFAALDSQVRGQLVPLCVCVCAEIVLPLVVMSERLSPLIQHLRDGQICGAGRLVSSRLVSFRVPVRLGTVAATSWPRRIHSPVRAGRHGQPITARRLAQSYGRTGKQAGRGRLRQVEAARLIGPAGGSTDQYPSVGLLSQ</sequence>
<organism evidence="2 3">
    <name type="scientific">Protopolystoma xenopodis</name>
    <dbReference type="NCBI Taxonomy" id="117903"/>
    <lineage>
        <taxon>Eukaryota</taxon>
        <taxon>Metazoa</taxon>
        <taxon>Spiralia</taxon>
        <taxon>Lophotrochozoa</taxon>
        <taxon>Platyhelminthes</taxon>
        <taxon>Monogenea</taxon>
        <taxon>Polyopisthocotylea</taxon>
        <taxon>Polystomatidea</taxon>
        <taxon>Polystomatidae</taxon>
        <taxon>Protopolystoma</taxon>
    </lineage>
</organism>